<evidence type="ECO:0000259" key="11">
    <source>
        <dbReference type="PROSITE" id="PS50862"/>
    </source>
</evidence>
<dbReference type="GO" id="GO:0005829">
    <property type="term" value="C:cytosol"/>
    <property type="evidence" value="ECO:0007669"/>
    <property type="project" value="TreeGrafter"/>
</dbReference>
<evidence type="ECO:0000256" key="10">
    <source>
        <dbReference type="HAMAP-Rule" id="MF_01569"/>
    </source>
</evidence>
<dbReference type="Pfam" id="PF04073">
    <property type="entry name" value="tRNA_edit"/>
    <property type="match status" value="1"/>
</dbReference>
<keyword evidence="8 10" id="KW-0030">Aminoacyl-tRNA synthetase</keyword>
<dbReference type="PANTHER" id="PTHR42753:SF2">
    <property type="entry name" value="PROLINE--TRNA LIGASE"/>
    <property type="match status" value="1"/>
</dbReference>
<dbReference type="CDD" id="cd00779">
    <property type="entry name" value="ProRS_core_prok"/>
    <property type="match status" value="1"/>
</dbReference>
<dbReference type="FunFam" id="3.40.50.800:FF:000011">
    <property type="entry name" value="Proline--tRNA ligase"/>
    <property type="match status" value="1"/>
</dbReference>
<dbReference type="InterPro" id="IPR002316">
    <property type="entry name" value="Pro-tRNA-ligase_IIa"/>
</dbReference>
<dbReference type="SUPFAM" id="SSF55826">
    <property type="entry name" value="YbaK/ProRS associated domain"/>
    <property type="match status" value="1"/>
</dbReference>
<sequence length="566" mass="62841">MKQSKIFIPTLKEVPSDAEIKSHQFLIRAGYVRQSARGIYSYLPLAQTVKNKIEAIVREELAEIGATEILMPVLQPAEIWKESGRWDKYGADLMTMKDRHNRDFALGPTHEEMVTDLLRDDINSYKKLPLTFFQIQTKFRDERRPRFGLLRGREFLMKDAYSFHAETESLDTTFDDMATAYGRILDRCGLEWRSVIADSGAIGGTGSREFQVIADVGEDTIVYDKNSDYAANVEMAEVYYKANPSTEEKLAKEKVATPGMTSIADLVEGLSIPIEKTIKSLLVQADEEIVMVLLRGDHEFNDVKLKNLLDLTVIEMASETAALEVMGAEYGSLGPVNVPADMKIYADSAVQDIVNASVGANETGYHFINVNHGTDFNVETFADLRMVQEGDLTPDGVGTLSFAKGIEVGHIFKLGSLYSEAMKATYLDENGRQQPFIMGCYGLGISRLLAAIIEQTADDKGLVWNKLLAPYHVHLIPIKPADEDQAALTTEIEKLLAENNLTSLIDDRKERPGVKFADSELIGLPVRITVGKRAAEGIVEVKVRATGESFEVETADLLAKINEILN</sequence>
<dbReference type="InterPro" id="IPR006195">
    <property type="entry name" value="aa-tRNA-synth_II"/>
</dbReference>
<keyword evidence="13" id="KW-1185">Reference proteome</keyword>
<dbReference type="GO" id="GO:0002161">
    <property type="term" value="F:aminoacyl-tRNA deacylase activity"/>
    <property type="evidence" value="ECO:0007669"/>
    <property type="project" value="InterPro"/>
</dbReference>
<comment type="similarity">
    <text evidence="10">Belongs to the class-II aminoacyl-tRNA synthetase family. ProS type 1 subfamily.</text>
</comment>
<dbReference type="HAMAP" id="MF_01569">
    <property type="entry name" value="Pro_tRNA_synth_type1"/>
    <property type="match status" value="1"/>
</dbReference>
<dbReference type="PANTHER" id="PTHR42753">
    <property type="entry name" value="MITOCHONDRIAL RIBOSOME PROTEIN L39/PROLYL-TRNA LIGASE FAMILY MEMBER"/>
    <property type="match status" value="1"/>
</dbReference>
<feature type="domain" description="Aminoacyl-transfer RNA synthetases class-II family profile" evidence="11">
    <location>
        <begin position="33"/>
        <end position="470"/>
    </location>
</feature>
<comment type="subunit">
    <text evidence="2 10">Homodimer.</text>
</comment>
<evidence type="ECO:0000256" key="4">
    <source>
        <dbReference type="ARBA" id="ARBA00022598"/>
    </source>
</evidence>
<dbReference type="InterPro" id="IPR023717">
    <property type="entry name" value="Pro-tRNA-Synthase_IIa_type1"/>
</dbReference>
<evidence type="ECO:0000256" key="2">
    <source>
        <dbReference type="ARBA" id="ARBA00011738"/>
    </source>
</evidence>
<comment type="domain">
    <text evidence="10">Consists of three domains: the N-terminal catalytic domain, the editing domain and the C-terminal anticodon-binding domain.</text>
</comment>
<dbReference type="PRINTS" id="PR01046">
    <property type="entry name" value="TRNASYNTHPRO"/>
</dbReference>
<reference evidence="12 13" key="1">
    <citation type="submission" date="2017-09" db="EMBL/GenBank/DDBJ databases">
        <title>Complete Genome Sequences of Two Strains of the Meat Spoilage Bacterium Brochothrix thermosphacta Isolated from Ground Chicken.</title>
        <authorList>
            <person name="Paoli G.C."/>
            <person name="Wijey C."/>
            <person name="Chen C.-Y."/>
            <person name="Nguyen L."/>
            <person name="Yan X."/>
            <person name="Irwin P.L."/>
        </authorList>
    </citation>
    <scope>NUCLEOTIDE SEQUENCE [LARGE SCALE GENOMIC DNA]</scope>
    <source>
        <strain evidence="12 13">BI</strain>
    </source>
</reference>
<dbReference type="KEGG" id="bths:CNY62_12615"/>
<dbReference type="NCBIfam" id="TIGR00409">
    <property type="entry name" value="proS_fam_II"/>
    <property type="match status" value="1"/>
</dbReference>
<dbReference type="SUPFAM" id="SSF55681">
    <property type="entry name" value="Class II aaRS and biotin synthetases"/>
    <property type="match status" value="1"/>
</dbReference>
<dbReference type="InterPro" id="IPR004154">
    <property type="entry name" value="Anticodon-bd"/>
</dbReference>
<evidence type="ECO:0000256" key="3">
    <source>
        <dbReference type="ARBA" id="ARBA00022490"/>
    </source>
</evidence>
<dbReference type="FunFam" id="3.30.930.10:FF:000043">
    <property type="entry name" value="Proline--tRNA ligase"/>
    <property type="match status" value="1"/>
</dbReference>
<name>A0A1D2LKE3_BROTH</name>
<evidence type="ECO:0000256" key="5">
    <source>
        <dbReference type="ARBA" id="ARBA00022741"/>
    </source>
</evidence>
<dbReference type="InterPro" id="IPR036621">
    <property type="entry name" value="Anticodon-bd_dom_sf"/>
</dbReference>
<dbReference type="InterPro" id="IPR050062">
    <property type="entry name" value="Pro-tRNA_synthetase"/>
</dbReference>
<dbReference type="InterPro" id="IPR007214">
    <property type="entry name" value="YbaK/aa-tRNA-synth-assoc-dom"/>
</dbReference>
<keyword evidence="4 10" id="KW-0436">Ligase</keyword>
<dbReference type="EMBL" id="CP023483">
    <property type="protein sequence ID" value="ATF27142.1"/>
    <property type="molecule type" value="Genomic_DNA"/>
</dbReference>
<dbReference type="GO" id="GO:0006433">
    <property type="term" value="P:prolyl-tRNA aminoacylation"/>
    <property type="evidence" value="ECO:0007669"/>
    <property type="project" value="UniProtKB-UniRule"/>
</dbReference>
<dbReference type="InterPro" id="IPR004500">
    <property type="entry name" value="Pro-tRNA-synth_IIa_bac-type"/>
</dbReference>
<dbReference type="GO" id="GO:0016740">
    <property type="term" value="F:transferase activity"/>
    <property type="evidence" value="ECO:0007669"/>
    <property type="project" value="UniProtKB-ARBA"/>
</dbReference>
<dbReference type="CDD" id="cd00861">
    <property type="entry name" value="ProRS_anticodon_short"/>
    <property type="match status" value="1"/>
</dbReference>
<dbReference type="GO" id="GO:0140096">
    <property type="term" value="F:catalytic activity, acting on a protein"/>
    <property type="evidence" value="ECO:0007669"/>
    <property type="project" value="UniProtKB-ARBA"/>
</dbReference>
<dbReference type="Proteomes" id="UP000243591">
    <property type="component" value="Chromosome"/>
</dbReference>
<keyword evidence="6 10" id="KW-0067">ATP-binding</keyword>
<dbReference type="FunFam" id="3.30.930.10:FF:000062">
    <property type="entry name" value="Proline--tRNA ligase"/>
    <property type="match status" value="1"/>
</dbReference>
<dbReference type="RefSeq" id="WP_069125847.1">
    <property type="nucleotide sequence ID" value="NZ_CP023483.1"/>
</dbReference>
<dbReference type="InterPro" id="IPR036754">
    <property type="entry name" value="YbaK/aa-tRNA-synt-asso_dom_sf"/>
</dbReference>
<gene>
    <name evidence="10" type="primary">proS</name>
    <name evidence="12" type="ORF">CNY62_12615</name>
</gene>
<evidence type="ECO:0000256" key="8">
    <source>
        <dbReference type="ARBA" id="ARBA00023146"/>
    </source>
</evidence>
<dbReference type="GO" id="GO:0004827">
    <property type="term" value="F:proline-tRNA ligase activity"/>
    <property type="evidence" value="ECO:0007669"/>
    <property type="project" value="UniProtKB-UniRule"/>
</dbReference>
<dbReference type="SUPFAM" id="SSF52954">
    <property type="entry name" value="Class II aaRS ABD-related"/>
    <property type="match status" value="1"/>
</dbReference>
<proteinExistence type="inferred from homology"/>
<dbReference type="InterPro" id="IPR044140">
    <property type="entry name" value="ProRS_anticodon_short"/>
</dbReference>
<dbReference type="Pfam" id="PF03129">
    <property type="entry name" value="HGTP_anticodon"/>
    <property type="match status" value="1"/>
</dbReference>
<dbReference type="PROSITE" id="PS50862">
    <property type="entry name" value="AA_TRNA_LIGASE_II"/>
    <property type="match status" value="1"/>
</dbReference>
<dbReference type="Pfam" id="PF00587">
    <property type="entry name" value="tRNA-synt_2b"/>
    <property type="match status" value="1"/>
</dbReference>
<protein>
    <recommendedName>
        <fullName evidence="10">Proline--tRNA ligase</fullName>
        <ecNumber evidence="10">6.1.1.15</ecNumber>
    </recommendedName>
    <alternativeName>
        <fullName evidence="10">Prolyl-tRNA synthetase</fullName>
        <shortName evidence="10">ProRS</shortName>
    </alternativeName>
</protein>
<dbReference type="InterPro" id="IPR002314">
    <property type="entry name" value="aa-tRNA-synt_IIb"/>
</dbReference>
<evidence type="ECO:0000256" key="7">
    <source>
        <dbReference type="ARBA" id="ARBA00022917"/>
    </source>
</evidence>
<accession>A0A1D2LKE3</accession>
<evidence type="ECO:0000256" key="6">
    <source>
        <dbReference type="ARBA" id="ARBA00022840"/>
    </source>
</evidence>
<dbReference type="EC" id="6.1.1.15" evidence="10"/>
<keyword evidence="5 10" id="KW-0547">Nucleotide-binding</keyword>
<evidence type="ECO:0000313" key="13">
    <source>
        <dbReference type="Proteomes" id="UP000243591"/>
    </source>
</evidence>
<dbReference type="Gene3D" id="3.40.50.800">
    <property type="entry name" value="Anticodon-binding domain"/>
    <property type="match status" value="1"/>
</dbReference>
<dbReference type="CDD" id="cd04334">
    <property type="entry name" value="ProRS-INS"/>
    <property type="match status" value="1"/>
</dbReference>
<evidence type="ECO:0000256" key="9">
    <source>
        <dbReference type="ARBA" id="ARBA00047671"/>
    </source>
</evidence>
<dbReference type="GO" id="GO:0005524">
    <property type="term" value="F:ATP binding"/>
    <property type="evidence" value="ECO:0007669"/>
    <property type="project" value="UniProtKB-UniRule"/>
</dbReference>
<keyword evidence="7 10" id="KW-0648">Protein biosynthesis</keyword>
<comment type="subcellular location">
    <subcellularLocation>
        <location evidence="1 10">Cytoplasm</location>
    </subcellularLocation>
</comment>
<dbReference type="InterPro" id="IPR033730">
    <property type="entry name" value="ProRS_core_prok"/>
</dbReference>
<comment type="catalytic activity">
    <reaction evidence="9 10">
        <text>tRNA(Pro) + L-proline + ATP = L-prolyl-tRNA(Pro) + AMP + diphosphate</text>
        <dbReference type="Rhea" id="RHEA:14305"/>
        <dbReference type="Rhea" id="RHEA-COMP:9700"/>
        <dbReference type="Rhea" id="RHEA-COMP:9702"/>
        <dbReference type="ChEBI" id="CHEBI:30616"/>
        <dbReference type="ChEBI" id="CHEBI:33019"/>
        <dbReference type="ChEBI" id="CHEBI:60039"/>
        <dbReference type="ChEBI" id="CHEBI:78442"/>
        <dbReference type="ChEBI" id="CHEBI:78532"/>
        <dbReference type="ChEBI" id="CHEBI:456215"/>
        <dbReference type="EC" id="6.1.1.15"/>
    </reaction>
</comment>
<dbReference type="STRING" id="2756.BFR44_03500"/>
<dbReference type="Gene3D" id="3.30.930.10">
    <property type="entry name" value="Bira Bifunctional Protein, Domain 2"/>
    <property type="match status" value="2"/>
</dbReference>
<dbReference type="OrthoDB" id="9809052at2"/>
<evidence type="ECO:0000313" key="12">
    <source>
        <dbReference type="EMBL" id="ATF27142.1"/>
    </source>
</evidence>
<keyword evidence="3 10" id="KW-0963">Cytoplasm</keyword>
<dbReference type="InterPro" id="IPR045864">
    <property type="entry name" value="aa-tRNA-synth_II/BPL/LPL"/>
</dbReference>
<dbReference type="NCBIfam" id="NF006625">
    <property type="entry name" value="PRK09194.1"/>
    <property type="match status" value="1"/>
</dbReference>
<comment type="function">
    <text evidence="10">Catalyzes the attachment of proline to tRNA(Pro) in a two-step reaction: proline is first activated by ATP to form Pro-AMP and then transferred to the acceptor end of tRNA(Pro). As ProRS can inadvertently accommodate and process non-cognate amino acids such as alanine and cysteine, to avoid such errors it has two additional distinct editing activities against alanine. One activity is designated as 'pretransfer' editing and involves the tRNA(Pro)-independent hydrolysis of activated Ala-AMP. The other activity is designated 'posttransfer' editing and involves deacylation of mischarged Ala-tRNA(Pro). The misacylated Cys-tRNA(Pro) is not edited by ProRS.</text>
</comment>
<organism evidence="12 13">
    <name type="scientific">Brochothrix thermosphacta</name>
    <name type="common">Microbacterium thermosphactum</name>
    <dbReference type="NCBI Taxonomy" id="2756"/>
    <lineage>
        <taxon>Bacteria</taxon>
        <taxon>Bacillati</taxon>
        <taxon>Bacillota</taxon>
        <taxon>Bacilli</taxon>
        <taxon>Bacillales</taxon>
        <taxon>Listeriaceae</taxon>
        <taxon>Brochothrix</taxon>
    </lineage>
</organism>
<dbReference type="AlphaFoldDB" id="A0A1D2LKE3"/>
<evidence type="ECO:0000256" key="1">
    <source>
        <dbReference type="ARBA" id="ARBA00004496"/>
    </source>
</evidence>